<dbReference type="GO" id="GO:0006357">
    <property type="term" value="P:regulation of transcription by RNA polymerase II"/>
    <property type="evidence" value="ECO:0000318"/>
    <property type="project" value="GO_Central"/>
</dbReference>
<evidence type="ECO:0000256" key="4">
    <source>
        <dbReference type="ARBA" id="ARBA00023242"/>
    </source>
</evidence>
<name>A0A2A6B3B6_PRIPA</name>
<dbReference type="GO" id="GO:0005634">
    <property type="term" value="C:nucleus"/>
    <property type="evidence" value="ECO:0000318"/>
    <property type="project" value="GO_Central"/>
</dbReference>
<keyword evidence="7" id="KW-1185">Reference proteome</keyword>
<evidence type="ECO:0000313" key="7">
    <source>
        <dbReference type="Proteomes" id="UP000005239"/>
    </source>
</evidence>
<protein>
    <submittedName>
        <fullName evidence="6">DM domain-containing protein</fullName>
    </submittedName>
</protein>
<evidence type="ECO:0000256" key="3">
    <source>
        <dbReference type="ARBA" id="ARBA00023125"/>
    </source>
</evidence>
<comment type="subcellular location">
    <subcellularLocation>
        <location evidence="5">Nucleus</location>
    </subcellularLocation>
</comment>
<dbReference type="InterPro" id="IPR036407">
    <property type="entry name" value="DM_DNA-bd_sf"/>
</dbReference>
<organism evidence="6 7">
    <name type="scientific">Pristionchus pacificus</name>
    <name type="common">Parasitic nematode worm</name>
    <dbReference type="NCBI Taxonomy" id="54126"/>
    <lineage>
        <taxon>Eukaryota</taxon>
        <taxon>Metazoa</taxon>
        <taxon>Ecdysozoa</taxon>
        <taxon>Nematoda</taxon>
        <taxon>Chromadorea</taxon>
        <taxon>Rhabditida</taxon>
        <taxon>Rhabditina</taxon>
        <taxon>Diplogasteromorpha</taxon>
        <taxon>Diplogasteroidea</taxon>
        <taxon>Neodiplogasteridae</taxon>
        <taxon>Pristionchus</taxon>
    </lineage>
</organism>
<dbReference type="InterPro" id="IPR026607">
    <property type="entry name" value="DMRT"/>
</dbReference>
<dbReference type="Pfam" id="PF00751">
    <property type="entry name" value="DM"/>
    <property type="match status" value="1"/>
</dbReference>
<keyword evidence="3 5" id="KW-0238">DNA-binding</keyword>
<dbReference type="SUPFAM" id="SSF82927">
    <property type="entry name" value="Cysteine-rich DNA binding domain, (DM domain)"/>
    <property type="match status" value="1"/>
</dbReference>
<dbReference type="AlphaFoldDB" id="A0A2A6B3B6"/>
<evidence type="ECO:0000313" key="6">
    <source>
        <dbReference type="EnsemblMetazoa" id="PPA43049.1"/>
    </source>
</evidence>
<dbReference type="GO" id="GO:0000978">
    <property type="term" value="F:RNA polymerase II cis-regulatory region sequence-specific DNA binding"/>
    <property type="evidence" value="ECO:0000318"/>
    <property type="project" value="GO_Central"/>
</dbReference>
<dbReference type="GO" id="GO:0046872">
    <property type="term" value="F:metal ion binding"/>
    <property type="evidence" value="ECO:0007669"/>
    <property type="project" value="UniProtKB-KW"/>
</dbReference>
<reference evidence="7" key="1">
    <citation type="journal article" date="2008" name="Nat. Genet.">
        <title>The Pristionchus pacificus genome provides a unique perspective on nematode lifestyle and parasitism.</title>
        <authorList>
            <person name="Dieterich C."/>
            <person name="Clifton S.W."/>
            <person name="Schuster L.N."/>
            <person name="Chinwalla A."/>
            <person name="Delehaunty K."/>
            <person name="Dinkelacker I."/>
            <person name="Fulton L."/>
            <person name="Fulton R."/>
            <person name="Godfrey J."/>
            <person name="Minx P."/>
            <person name="Mitreva M."/>
            <person name="Roeseler W."/>
            <person name="Tian H."/>
            <person name="Witte H."/>
            <person name="Yang S.P."/>
            <person name="Wilson R.K."/>
            <person name="Sommer R.J."/>
        </authorList>
    </citation>
    <scope>NUCLEOTIDE SEQUENCE [LARGE SCALE GENOMIC DNA]</scope>
    <source>
        <strain evidence="7">PS312</strain>
    </source>
</reference>
<dbReference type="EnsemblMetazoa" id="PPA43049.1">
    <property type="protein sequence ID" value="PPA43049.1"/>
    <property type="gene ID" value="WBGene00281418"/>
</dbReference>
<dbReference type="OrthoDB" id="6162476at2759"/>
<keyword evidence="1 5" id="KW-0479">Metal-binding</keyword>
<dbReference type="InterPro" id="IPR001275">
    <property type="entry name" value="DM_DNA-bd"/>
</dbReference>
<dbReference type="Proteomes" id="UP000005239">
    <property type="component" value="Unassembled WGS sequence"/>
</dbReference>
<dbReference type="Gene3D" id="4.10.1040.10">
    <property type="entry name" value="DM DNA-binding domain"/>
    <property type="match status" value="1"/>
</dbReference>
<reference evidence="6" key="2">
    <citation type="submission" date="2022-06" db="UniProtKB">
        <authorList>
            <consortium name="EnsemblMetazoa"/>
        </authorList>
    </citation>
    <scope>IDENTIFICATION</scope>
    <source>
        <strain evidence="6">PS312</strain>
    </source>
</reference>
<evidence type="ECO:0000256" key="2">
    <source>
        <dbReference type="ARBA" id="ARBA00022833"/>
    </source>
</evidence>
<dbReference type="GO" id="GO:0007548">
    <property type="term" value="P:sex differentiation"/>
    <property type="evidence" value="ECO:0000318"/>
    <property type="project" value="GO_Central"/>
</dbReference>
<dbReference type="SMART" id="SM00301">
    <property type="entry name" value="DM"/>
    <property type="match status" value="2"/>
</dbReference>
<evidence type="ECO:0000256" key="5">
    <source>
        <dbReference type="PROSITE-ProRule" id="PRU00070"/>
    </source>
</evidence>
<accession>A0A2A6B3B6</accession>
<keyword evidence="4 5" id="KW-0539">Nucleus</keyword>
<proteinExistence type="predicted"/>
<dbReference type="PROSITE" id="PS50809">
    <property type="entry name" value="DM_2"/>
    <property type="match status" value="1"/>
</dbReference>
<accession>A0A8R1V040</accession>
<evidence type="ECO:0000256" key="1">
    <source>
        <dbReference type="ARBA" id="ARBA00022723"/>
    </source>
</evidence>
<sequence>CVRCVVHGEMLSHSSRQCARKLCSCRKCELVNRRRAIKSLLDKLRRRHKANRVFESVNDSPYTCLRCRHHGVMASKRFHSPCPFSLCRCKSCDLIEERTLIEKELTQLQRREKNPGAETFIESPKSTQTIHVMKKPSPRRWMIRVQKLPLTRTIQQQSRAFFLILDLITALSEDPKSPTC</sequence>
<dbReference type="GO" id="GO:0000981">
    <property type="term" value="F:DNA-binding transcription factor activity, RNA polymerase II-specific"/>
    <property type="evidence" value="ECO:0000318"/>
    <property type="project" value="GO_Central"/>
</dbReference>
<dbReference type="PANTHER" id="PTHR12322">
    <property type="entry name" value="DOUBLESEX AND MAB-3 RELATED TRANSCRIPTION FACTOR DMRT"/>
    <property type="match status" value="1"/>
</dbReference>
<keyword evidence="2 5" id="KW-0862">Zinc</keyword>
<gene>
    <name evidence="6" type="primary">WBGene00281418</name>
</gene>
<dbReference type="PANTHER" id="PTHR12322:SF118">
    <property type="entry name" value="DM DOMAIN-CONTAINING PROTEIN"/>
    <property type="match status" value="1"/>
</dbReference>
<feature type="DNA-binding region" description="DM" evidence="5">
    <location>
        <begin position="64"/>
        <end position="111"/>
    </location>
</feature>